<dbReference type="PROSITE" id="PS50258">
    <property type="entry name" value="LNR"/>
    <property type="match status" value="1"/>
</dbReference>
<feature type="domain" description="LNR" evidence="15">
    <location>
        <begin position="144"/>
        <end position="186"/>
    </location>
</feature>
<dbReference type="SMART" id="SM00248">
    <property type="entry name" value="ANK"/>
    <property type="match status" value="6"/>
</dbReference>
<evidence type="ECO:0000313" key="17">
    <source>
        <dbReference type="Proteomes" id="UP001328107"/>
    </source>
</evidence>
<dbReference type="PANTHER" id="PTHR24189:SF50">
    <property type="entry name" value="ANKYRIN REPEAT AND SOCS BOX PROTEIN 2"/>
    <property type="match status" value="1"/>
</dbReference>
<accession>A0AAN5IAN0</accession>
<dbReference type="SUPFAM" id="SSF90193">
    <property type="entry name" value="Notch domain"/>
    <property type="match status" value="1"/>
</dbReference>
<dbReference type="PROSITE" id="PS50088">
    <property type="entry name" value="ANK_REPEAT"/>
    <property type="match status" value="3"/>
</dbReference>
<evidence type="ECO:0000259" key="14">
    <source>
        <dbReference type="PROSITE" id="PS50026"/>
    </source>
</evidence>
<dbReference type="InterPro" id="IPR000742">
    <property type="entry name" value="EGF"/>
</dbReference>
<keyword evidence="1 12" id="KW-0812">Transmembrane</keyword>
<keyword evidence="3 12" id="KW-1133">Transmembrane helix</keyword>
<sequence length="856" mass="94564">MIFKIALITGLALVCHGYKNNTCSSCFDDGTYKCGLTSNTCICHVGFCGEVCQKNNCSYNQCKPGRSVFRRGNDECECEKGFWGRTCEHTDAEVANLTEWEPDLAKKYCGEKEECEPPHLQVVCSHENLDTCDEKGNVRPFNKCPYPWYCFESFRNGKCDWECERSECLYDGYECATNRDCDPKCITRAGTCDLECSLKEIGKPPTMDYGPTTIEFMLDISEQFWWDNEREIIANISEPLRTPLLYIPQLNWELEKNKNSLEKIISRSRRSISRDEVVVVNLVLASKSCTRPSECAADAITASRIYSAAAGNEKSGARISPNIRSVRFQQPAKSFTNGTLMVCVIIIAVPIILIGYRIITAPVWFPPKSEDEAPVVWDTKVASLSLVNGTTTPLHEEAFSLSSIRLPIEHEYANTRDEQGRTPLFWLIASPKSSELMLRDVNELVRAGANPNHSDDKGDTPLSIAIVSLRPSICDRLVQWGADPAAVTHSGASCLHLAVAQDDIKCVQWLLSFPSVTNNINEVDEWDRTPLSMAAQGGTGSASIAEMLISAGADVLHQGNQSTMWKYRGRSALHWAALFNNLEVMKVLLEHRSDVNCVDIEGCAPLHLAVERCSEAAVRMLLEAHANTDIINGLGFIPLSIAKEKGVQGIIDLLTWYTDVRKEGLVMKKKGKKREKRSSYSGSDYSKRHCSDSPFYSDSISNTSGSITSGYMYSYDSSSIGSGVSMTSYSSGSSHSLSWCPLSPSSTISSSSSSISKKTKSFPLPPIHEQSSYLSFDCIRSQEFVPRGGGGESVSGESGVASDYPESLPLSPFSDMDSHGSELTDSPIPHLDSNGDKDGFSHDEELLHEFFVNWPE</sequence>
<keyword evidence="13" id="KW-0732">Signal</keyword>
<dbReference type="SMART" id="SM00004">
    <property type="entry name" value="NL"/>
    <property type="match status" value="1"/>
</dbReference>
<dbReference type="SUPFAM" id="SSF48403">
    <property type="entry name" value="Ankyrin repeat"/>
    <property type="match status" value="1"/>
</dbReference>
<dbReference type="Gene3D" id="3.30.300.320">
    <property type="match status" value="1"/>
</dbReference>
<keyword evidence="17" id="KW-1185">Reference proteome</keyword>
<comment type="caution">
    <text evidence="16">The sequence shown here is derived from an EMBL/GenBank/DDBJ whole genome shotgun (WGS) entry which is preliminary data.</text>
</comment>
<evidence type="ECO:0000256" key="4">
    <source>
        <dbReference type="ARBA" id="ARBA00023043"/>
    </source>
</evidence>
<keyword evidence="5 12" id="KW-0472">Membrane</keyword>
<evidence type="ECO:0008006" key="18">
    <source>
        <dbReference type="Google" id="ProtNLM"/>
    </source>
</evidence>
<dbReference type="EMBL" id="BTRK01000006">
    <property type="protein sequence ID" value="GMR59007.1"/>
    <property type="molecule type" value="Genomic_DNA"/>
</dbReference>
<dbReference type="Proteomes" id="UP001328107">
    <property type="component" value="Unassembled WGS sequence"/>
</dbReference>
<dbReference type="InterPro" id="IPR036770">
    <property type="entry name" value="Ankyrin_rpt-contain_sf"/>
</dbReference>
<protein>
    <recommendedName>
        <fullName evidence="18">Ankyrin repeat-containing protein</fullName>
    </recommendedName>
</protein>
<proteinExistence type="predicted"/>
<feature type="repeat" description="ANK" evidence="9">
    <location>
        <begin position="568"/>
        <end position="600"/>
    </location>
</feature>
<dbReference type="PROSITE" id="PS50026">
    <property type="entry name" value="EGF_3"/>
    <property type="match status" value="1"/>
</dbReference>
<evidence type="ECO:0000259" key="15">
    <source>
        <dbReference type="PROSITE" id="PS50258"/>
    </source>
</evidence>
<dbReference type="AlphaFoldDB" id="A0AAN5IAN0"/>
<evidence type="ECO:0000313" key="16">
    <source>
        <dbReference type="EMBL" id="GMR59007.1"/>
    </source>
</evidence>
<evidence type="ECO:0000256" key="10">
    <source>
        <dbReference type="PROSITE-ProRule" id="PRU00076"/>
    </source>
</evidence>
<evidence type="ECO:0000256" key="13">
    <source>
        <dbReference type="SAM" id="SignalP"/>
    </source>
</evidence>
<dbReference type="InterPro" id="IPR050745">
    <property type="entry name" value="Multifunctional_regulatory"/>
</dbReference>
<evidence type="ECO:0000256" key="5">
    <source>
        <dbReference type="ARBA" id="ARBA00023136"/>
    </source>
</evidence>
<organism evidence="16 17">
    <name type="scientific">Pristionchus mayeri</name>
    <dbReference type="NCBI Taxonomy" id="1317129"/>
    <lineage>
        <taxon>Eukaryota</taxon>
        <taxon>Metazoa</taxon>
        <taxon>Ecdysozoa</taxon>
        <taxon>Nematoda</taxon>
        <taxon>Chromadorea</taxon>
        <taxon>Rhabditida</taxon>
        <taxon>Rhabditina</taxon>
        <taxon>Diplogasteromorpha</taxon>
        <taxon>Diplogasteroidea</taxon>
        <taxon>Neodiplogasteridae</taxon>
        <taxon>Pristionchus</taxon>
    </lineage>
</organism>
<dbReference type="Pfam" id="PF12796">
    <property type="entry name" value="Ank_2"/>
    <property type="match status" value="2"/>
</dbReference>
<feature type="chain" id="PRO_5042999919" description="Ankyrin repeat-containing protein" evidence="13">
    <location>
        <begin position="18"/>
        <end position="856"/>
    </location>
</feature>
<feature type="region of interest" description="Disordered" evidence="11">
    <location>
        <begin position="786"/>
        <end position="840"/>
    </location>
</feature>
<name>A0AAN5IAN0_9BILA</name>
<dbReference type="Gene3D" id="1.25.40.20">
    <property type="entry name" value="Ankyrin repeat-containing domain"/>
    <property type="match status" value="1"/>
</dbReference>
<comment type="caution">
    <text evidence="10">Lacks conserved residue(s) required for the propagation of feature annotation.</text>
</comment>
<evidence type="ECO:0000256" key="11">
    <source>
        <dbReference type="SAM" id="MobiDB-lite"/>
    </source>
</evidence>
<keyword evidence="2" id="KW-0677">Repeat</keyword>
<feature type="domain" description="EGF-like" evidence="14">
    <location>
        <begin position="53"/>
        <end position="88"/>
    </location>
</feature>
<dbReference type="Pfam" id="PF00066">
    <property type="entry name" value="Notch"/>
    <property type="match status" value="1"/>
</dbReference>
<dbReference type="GO" id="GO:0012505">
    <property type="term" value="C:endomembrane system"/>
    <property type="evidence" value="ECO:0007669"/>
    <property type="project" value="UniProtKB-SubCell"/>
</dbReference>
<dbReference type="InterPro" id="IPR000800">
    <property type="entry name" value="Notch_dom"/>
</dbReference>
<dbReference type="InterPro" id="IPR002110">
    <property type="entry name" value="Ankyrin_rpt"/>
</dbReference>
<feature type="repeat" description="ANK" evidence="9">
    <location>
        <begin position="601"/>
        <end position="633"/>
    </location>
</feature>
<evidence type="ECO:0000256" key="6">
    <source>
        <dbReference type="ARBA" id="ARBA00023157"/>
    </source>
</evidence>
<gene>
    <name evidence="16" type="ORF">PMAYCL1PPCAC_29202</name>
</gene>
<dbReference type="InterPro" id="IPR035993">
    <property type="entry name" value="Notch-like_dom_sf"/>
</dbReference>
<evidence type="ECO:0000256" key="2">
    <source>
        <dbReference type="ARBA" id="ARBA00022737"/>
    </source>
</evidence>
<feature type="repeat" description="ANK" evidence="9">
    <location>
        <begin position="526"/>
        <end position="560"/>
    </location>
</feature>
<comment type="subcellular location">
    <subcellularLocation>
        <location evidence="8">Endomembrane system</location>
        <topology evidence="8">Single-pass type I membrane protein</topology>
    </subcellularLocation>
</comment>
<keyword evidence="6 10" id="KW-1015">Disulfide bond</keyword>
<evidence type="ECO:0000256" key="3">
    <source>
        <dbReference type="ARBA" id="ARBA00022989"/>
    </source>
</evidence>
<dbReference type="PROSITE" id="PS50297">
    <property type="entry name" value="ANK_REP_REGION"/>
    <property type="match status" value="2"/>
</dbReference>
<keyword evidence="7" id="KW-0325">Glycoprotein</keyword>
<dbReference type="PANTHER" id="PTHR24189">
    <property type="entry name" value="MYOTROPHIN"/>
    <property type="match status" value="1"/>
</dbReference>
<evidence type="ECO:0000256" key="7">
    <source>
        <dbReference type="ARBA" id="ARBA00023180"/>
    </source>
</evidence>
<feature type="signal peptide" evidence="13">
    <location>
        <begin position="1"/>
        <end position="17"/>
    </location>
</feature>
<feature type="region of interest" description="Disordered" evidence="11">
    <location>
        <begin position="668"/>
        <end position="688"/>
    </location>
</feature>
<evidence type="ECO:0000256" key="1">
    <source>
        <dbReference type="ARBA" id="ARBA00022692"/>
    </source>
</evidence>
<feature type="disulfide bond" evidence="10">
    <location>
        <begin position="78"/>
        <end position="87"/>
    </location>
</feature>
<keyword evidence="10" id="KW-0245">EGF-like domain</keyword>
<evidence type="ECO:0000256" key="9">
    <source>
        <dbReference type="PROSITE-ProRule" id="PRU00023"/>
    </source>
</evidence>
<dbReference type="PROSITE" id="PS01186">
    <property type="entry name" value="EGF_2"/>
    <property type="match status" value="1"/>
</dbReference>
<feature type="transmembrane region" description="Helical" evidence="12">
    <location>
        <begin position="338"/>
        <end position="359"/>
    </location>
</feature>
<evidence type="ECO:0000256" key="12">
    <source>
        <dbReference type="SAM" id="Phobius"/>
    </source>
</evidence>
<keyword evidence="4 9" id="KW-0040">ANK repeat</keyword>
<dbReference type="PROSITE" id="PS00022">
    <property type="entry name" value="EGF_1"/>
    <property type="match status" value="1"/>
</dbReference>
<evidence type="ECO:0000256" key="8">
    <source>
        <dbReference type="ARBA" id="ARBA00046288"/>
    </source>
</evidence>
<reference evidence="17" key="1">
    <citation type="submission" date="2022-10" db="EMBL/GenBank/DDBJ databases">
        <title>Genome assembly of Pristionchus species.</title>
        <authorList>
            <person name="Yoshida K."/>
            <person name="Sommer R.J."/>
        </authorList>
    </citation>
    <scope>NUCLEOTIDE SEQUENCE [LARGE SCALE GENOMIC DNA]</scope>
    <source>
        <strain evidence="17">RS5460</strain>
    </source>
</reference>